<sequence length="125" mass="14164">MSSEPSSLCFTPTPSDTKLRSLPSTIYLTQTKKQSWVWVYFLDVDEQYFQCQFFGFLGKACNKLLKKDQTGSIKGISQHLHVLHHVANPKIISLLLAKNSSMDQSVKILNIKKVSHHSFENLGLP</sequence>
<gene>
    <name evidence="1" type="ORF">O181_003304</name>
</gene>
<protein>
    <submittedName>
        <fullName evidence="1">Uncharacterized protein</fullName>
    </submittedName>
</protein>
<organism evidence="1 2">
    <name type="scientific">Austropuccinia psidii MF-1</name>
    <dbReference type="NCBI Taxonomy" id="1389203"/>
    <lineage>
        <taxon>Eukaryota</taxon>
        <taxon>Fungi</taxon>
        <taxon>Dikarya</taxon>
        <taxon>Basidiomycota</taxon>
        <taxon>Pucciniomycotina</taxon>
        <taxon>Pucciniomycetes</taxon>
        <taxon>Pucciniales</taxon>
        <taxon>Sphaerophragmiaceae</taxon>
        <taxon>Austropuccinia</taxon>
    </lineage>
</organism>
<proteinExistence type="predicted"/>
<dbReference type="AlphaFoldDB" id="A0A9Q3BDW5"/>
<evidence type="ECO:0000313" key="1">
    <source>
        <dbReference type="EMBL" id="MBW0463589.1"/>
    </source>
</evidence>
<name>A0A9Q3BDW5_9BASI</name>
<dbReference type="Proteomes" id="UP000765509">
    <property type="component" value="Unassembled WGS sequence"/>
</dbReference>
<accession>A0A9Q3BDW5</accession>
<reference evidence="1" key="1">
    <citation type="submission" date="2021-03" db="EMBL/GenBank/DDBJ databases">
        <title>Draft genome sequence of rust myrtle Austropuccinia psidii MF-1, a brazilian biotype.</title>
        <authorList>
            <person name="Quecine M.C."/>
            <person name="Pachon D.M.R."/>
            <person name="Bonatelli M.L."/>
            <person name="Correr F.H."/>
            <person name="Franceschini L.M."/>
            <person name="Leite T.F."/>
            <person name="Margarido G.R.A."/>
            <person name="Almeida C.A."/>
            <person name="Ferrarezi J.A."/>
            <person name="Labate C.A."/>
        </authorList>
    </citation>
    <scope>NUCLEOTIDE SEQUENCE</scope>
    <source>
        <strain evidence="1">MF-1</strain>
    </source>
</reference>
<dbReference type="EMBL" id="AVOT02000593">
    <property type="protein sequence ID" value="MBW0463589.1"/>
    <property type="molecule type" value="Genomic_DNA"/>
</dbReference>
<keyword evidence="2" id="KW-1185">Reference proteome</keyword>
<comment type="caution">
    <text evidence="1">The sequence shown here is derived from an EMBL/GenBank/DDBJ whole genome shotgun (WGS) entry which is preliminary data.</text>
</comment>
<evidence type="ECO:0000313" key="2">
    <source>
        <dbReference type="Proteomes" id="UP000765509"/>
    </source>
</evidence>